<dbReference type="Pfam" id="PF13480">
    <property type="entry name" value="Acetyltransf_6"/>
    <property type="match status" value="1"/>
</dbReference>
<evidence type="ECO:0000313" key="3">
    <source>
        <dbReference type="Proteomes" id="UP000433577"/>
    </source>
</evidence>
<feature type="domain" description="BioF2-like acetyltransferase" evidence="1">
    <location>
        <begin position="196"/>
        <end position="341"/>
    </location>
</feature>
<accession>A0A7Z2JI10</accession>
<dbReference type="InterPro" id="IPR016181">
    <property type="entry name" value="Acyl_CoA_acyltransferase"/>
</dbReference>
<dbReference type="KEGG" id="pacs:FAZ98_32105"/>
<keyword evidence="3" id="KW-1185">Reference proteome</keyword>
<dbReference type="OrthoDB" id="8998823at2"/>
<reference evidence="2 3" key="1">
    <citation type="submission" date="2019-12" db="EMBL/GenBank/DDBJ databases">
        <title>Paraburkholderia acidiphila 7Q-K02 sp. nov and Paraburkholderia acidisoli DHF22 sp. nov., two strains isolated from forest soil.</title>
        <authorList>
            <person name="Gao Z."/>
            <person name="Qiu L."/>
        </authorList>
    </citation>
    <scope>NUCLEOTIDE SEQUENCE [LARGE SCALE GENOMIC DNA]</scope>
    <source>
        <strain evidence="2 3">DHF22</strain>
    </source>
</reference>
<dbReference type="InterPro" id="IPR038740">
    <property type="entry name" value="BioF2-like_GNAT_dom"/>
</dbReference>
<evidence type="ECO:0000259" key="1">
    <source>
        <dbReference type="Pfam" id="PF13480"/>
    </source>
</evidence>
<dbReference type="EMBL" id="CP046916">
    <property type="protein sequence ID" value="QGZ66427.1"/>
    <property type="molecule type" value="Genomic_DNA"/>
</dbReference>
<keyword evidence="2" id="KW-0808">Transferase</keyword>
<dbReference type="RefSeq" id="WP_158957753.1">
    <property type="nucleotide sequence ID" value="NZ_CP046916.1"/>
</dbReference>
<protein>
    <submittedName>
        <fullName evidence="2">GNAT family N-acetyltransferase</fullName>
    </submittedName>
</protein>
<gene>
    <name evidence="2" type="ORF">FAZ98_32105</name>
</gene>
<proteinExistence type="predicted"/>
<dbReference type="SUPFAM" id="SSF55729">
    <property type="entry name" value="Acyl-CoA N-acyltransferases (Nat)"/>
    <property type="match status" value="1"/>
</dbReference>
<name>A0A7Z2JI10_9BURK</name>
<evidence type="ECO:0000313" key="2">
    <source>
        <dbReference type="EMBL" id="QGZ66427.1"/>
    </source>
</evidence>
<dbReference type="GO" id="GO:0016740">
    <property type="term" value="F:transferase activity"/>
    <property type="evidence" value="ECO:0007669"/>
    <property type="project" value="UniProtKB-KW"/>
</dbReference>
<sequence>MATPVLTPDALDASSTSLRSEVRRCESLDAFRALEAQWLALVAAPDARSPFTGFDYAALAAARAFANGATLEVACVYDAHELVVMWPVSIAREGVLRTARHLSCGSGEEYGGPLIKDTRRADLYAAAVGAIRRIHADVLDVPMLEHGSALSYALDAAPRAWAPRWLPERARVMPGYAIGLRAYVLFDDFLATRPAAFRSALRYSARRLAKTGAVSCSWCTNVEDTQNVLTWLFANKREWAQKRAIDTPYLLQDDVRDFFLALAARVDLACTPLVACVKVDGKPVAASINLVGAQQVEYFITTYDEAFSTHSPGNLLVEFVARWAQEHQLDFDFRPLHGDYKARWSNRQTRHETRVIVLGLRGRCVEIKLLWAQAKRVARKLTGLISRRADQVDRVK</sequence>
<dbReference type="AlphaFoldDB" id="A0A7Z2JI10"/>
<dbReference type="Gene3D" id="3.40.630.30">
    <property type="match status" value="1"/>
</dbReference>
<organism evidence="2 3">
    <name type="scientific">Paraburkholderia acidisoli</name>
    <dbReference type="NCBI Taxonomy" id="2571748"/>
    <lineage>
        <taxon>Bacteria</taxon>
        <taxon>Pseudomonadati</taxon>
        <taxon>Pseudomonadota</taxon>
        <taxon>Betaproteobacteria</taxon>
        <taxon>Burkholderiales</taxon>
        <taxon>Burkholderiaceae</taxon>
        <taxon>Paraburkholderia</taxon>
    </lineage>
</organism>
<dbReference type="Proteomes" id="UP000433577">
    <property type="component" value="Chromosome 4"/>
</dbReference>